<reference evidence="1" key="1">
    <citation type="journal article" date="2013" name="Nature">
        <title>Draft genome of the wheat A-genome progenitor Triticum urartu.</title>
        <authorList>
            <person name="Ling H.Q."/>
            <person name="Zhao S."/>
            <person name="Liu D."/>
            <person name="Wang J."/>
            <person name="Sun H."/>
            <person name="Zhang C."/>
            <person name="Fan H."/>
            <person name="Li D."/>
            <person name="Dong L."/>
            <person name="Tao Y."/>
            <person name="Gao C."/>
            <person name="Wu H."/>
            <person name="Li Y."/>
            <person name="Cui Y."/>
            <person name="Guo X."/>
            <person name="Zheng S."/>
            <person name="Wang B."/>
            <person name="Yu K."/>
            <person name="Liang Q."/>
            <person name="Yang W."/>
            <person name="Lou X."/>
            <person name="Chen J."/>
            <person name="Feng M."/>
            <person name="Jian J."/>
            <person name="Zhang X."/>
            <person name="Luo G."/>
            <person name="Jiang Y."/>
            <person name="Liu J."/>
            <person name="Wang Z."/>
            <person name="Sha Y."/>
            <person name="Zhang B."/>
            <person name="Wu H."/>
            <person name="Tang D."/>
            <person name="Shen Q."/>
            <person name="Xue P."/>
            <person name="Zou S."/>
            <person name="Wang X."/>
            <person name="Liu X."/>
            <person name="Wang F."/>
            <person name="Yang Y."/>
            <person name="An X."/>
            <person name="Dong Z."/>
            <person name="Zhang K."/>
            <person name="Zhang X."/>
            <person name="Luo M.C."/>
            <person name="Dvorak J."/>
            <person name="Tong Y."/>
            <person name="Wang J."/>
            <person name="Yang H."/>
            <person name="Li Z."/>
            <person name="Wang D."/>
            <person name="Zhang A."/>
            <person name="Wang J."/>
        </authorList>
    </citation>
    <scope>NUCLEOTIDE SEQUENCE</scope>
</reference>
<protein>
    <submittedName>
        <fullName evidence="1">Uncharacterized protein</fullName>
    </submittedName>
</protein>
<name>M7ZVK9_TRIUA</name>
<accession>M7ZVK9</accession>
<organism evidence="1">
    <name type="scientific">Triticum urartu</name>
    <name type="common">Red wild einkorn</name>
    <name type="synonym">Crithodium urartu</name>
    <dbReference type="NCBI Taxonomy" id="4572"/>
    <lineage>
        <taxon>Eukaryota</taxon>
        <taxon>Viridiplantae</taxon>
        <taxon>Streptophyta</taxon>
        <taxon>Embryophyta</taxon>
        <taxon>Tracheophyta</taxon>
        <taxon>Spermatophyta</taxon>
        <taxon>Magnoliopsida</taxon>
        <taxon>Liliopsida</taxon>
        <taxon>Poales</taxon>
        <taxon>Poaceae</taxon>
        <taxon>BOP clade</taxon>
        <taxon>Pooideae</taxon>
        <taxon>Triticodae</taxon>
        <taxon>Triticeae</taxon>
        <taxon>Triticinae</taxon>
        <taxon>Triticum</taxon>
    </lineage>
</organism>
<evidence type="ECO:0000313" key="1">
    <source>
        <dbReference type="EMBL" id="EMS67213.1"/>
    </source>
</evidence>
<dbReference type="EMBL" id="KD021979">
    <property type="protein sequence ID" value="EMS67213.1"/>
    <property type="molecule type" value="Genomic_DNA"/>
</dbReference>
<sequence length="186" mass="20668">MGAATEEAEEKADVVRLLHGYNRGGGEGGCHGLAALMGVLEDVPSFFRDAAACQDSQWHRRNQRGHNITRIVAAPEDMGAAIASEYVSTHSHHHLRGCESHLSLRGCAYHLRDSQWHRRNQQGHKITRIVAASEDMGAAIASEYVSTHSHHHLRGCESHLSLRGCAYHLRVREFCEYTPRAGIPFQ</sequence>
<dbReference type="AlphaFoldDB" id="M7ZVK9"/>
<proteinExistence type="predicted"/>
<gene>
    <name evidence="1" type="ORF">TRIUR3_04371</name>
</gene>
<dbReference type="STRING" id="4572.M7ZVK9"/>